<reference evidence="3" key="1">
    <citation type="submission" date="2016-11" db="EMBL/GenBank/DDBJ databases">
        <authorList>
            <person name="Varghese N."/>
            <person name="Submissions S."/>
        </authorList>
    </citation>
    <scope>NUCLEOTIDE SEQUENCE [LARGE SCALE GENOMIC DNA]</scope>
    <source>
        <strain evidence="3">CGMCC 1.8995</strain>
    </source>
</reference>
<dbReference type="AlphaFoldDB" id="A0A1M5S0B1"/>
<gene>
    <name evidence="2" type="ORF">SAMN05216361_4307</name>
</gene>
<keyword evidence="1" id="KW-0732">Signal</keyword>
<sequence>MKVKSIVMTAVVALGLAVSAQANAEESAVQRLMGSLISNAVTATQAEIALEVQQNIANTTYHLSLNDMPVGKVSVQEIASNEVSEEDKNTAE</sequence>
<proteinExistence type="predicted"/>
<dbReference type="EMBL" id="FQWD01000008">
    <property type="protein sequence ID" value="SHH31864.1"/>
    <property type="molecule type" value="Genomic_DNA"/>
</dbReference>
<dbReference type="Proteomes" id="UP000184520">
    <property type="component" value="Unassembled WGS sequence"/>
</dbReference>
<feature type="chain" id="PRO_5012816086" evidence="1">
    <location>
        <begin position="25"/>
        <end position="92"/>
    </location>
</feature>
<evidence type="ECO:0000256" key="1">
    <source>
        <dbReference type="SAM" id="SignalP"/>
    </source>
</evidence>
<dbReference type="RefSeq" id="WP_073325225.1">
    <property type="nucleotide sequence ID" value="NZ_FQWD01000008.1"/>
</dbReference>
<evidence type="ECO:0000313" key="2">
    <source>
        <dbReference type="EMBL" id="SHH31864.1"/>
    </source>
</evidence>
<feature type="signal peptide" evidence="1">
    <location>
        <begin position="1"/>
        <end position="24"/>
    </location>
</feature>
<name>A0A1M5S0B1_9ALTE</name>
<accession>A0A1M5S0B1</accession>
<organism evidence="2 3">
    <name type="scientific">Marisediminitalea aggregata</name>
    <dbReference type="NCBI Taxonomy" id="634436"/>
    <lineage>
        <taxon>Bacteria</taxon>
        <taxon>Pseudomonadati</taxon>
        <taxon>Pseudomonadota</taxon>
        <taxon>Gammaproteobacteria</taxon>
        <taxon>Alteromonadales</taxon>
        <taxon>Alteromonadaceae</taxon>
        <taxon>Marisediminitalea</taxon>
    </lineage>
</organism>
<dbReference type="OrthoDB" id="6337918at2"/>
<keyword evidence="3" id="KW-1185">Reference proteome</keyword>
<protein>
    <submittedName>
        <fullName evidence="2">Uncharacterized protein</fullName>
    </submittedName>
</protein>
<dbReference type="STRING" id="634436.SAMN05216361_4307"/>
<evidence type="ECO:0000313" key="3">
    <source>
        <dbReference type="Proteomes" id="UP000184520"/>
    </source>
</evidence>